<dbReference type="EMBL" id="OC925865">
    <property type="protein sequence ID" value="CAD7656394.1"/>
    <property type="molecule type" value="Genomic_DNA"/>
</dbReference>
<dbReference type="EMBL" id="CAJPVJ010011040">
    <property type="protein sequence ID" value="CAG2173581.1"/>
    <property type="molecule type" value="Genomic_DNA"/>
</dbReference>
<proteinExistence type="inferred from homology"/>
<evidence type="ECO:0000313" key="2">
    <source>
        <dbReference type="EMBL" id="CAD7656394.1"/>
    </source>
</evidence>
<evidence type="ECO:0008006" key="4">
    <source>
        <dbReference type="Google" id="ProtNLM"/>
    </source>
</evidence>
<evidence type="ECO:0000313" key="3">
    <source>
        <dbReference type="Proteomes" id="UP000728032"/>
    </source>
</evidence>
<evidence type="ECO:0000256" key="1">
    <source>
        <dbReference type="ARBA" id="ARBA00010790"/>
    </source>
</evidence>
<gene>
    <name evidence="2" type="ORF">ONB1V03_LOCUS13031</name>
</gene>
<dbReference type="SUPFAM" id="SSF51905">
    <property type="entry name" value="FAD/NAD(P)-binding domain"/>
    <property type="match status" value="1"/>
</dbReference>
<dbReference type="OrthoDB" id="269227at2759"/>
<reference evidence="2" key="1">
    <citation type="submission" date="2020-11" db="EMBL/GenBank/DDBJ databases">
        <authorList>
            <person name="Tran Van P."/>
        </authorList>
    </citation>
    <scope>NUCLEOTIDE SEQUENCE</scope>
</reference>
<accession>A0A7R9QTN3</accession>
<dbReference type="InterPro" id="IPR036188">
    <property type="entry name" value="FAD/NAD-bd_sf"/>
</dbReference>
<dbReference type="AlphaFoldDB" id="A0A7R9QTN3"/>
<protein>
    <recommendedName>
        <fullName evidence="4">Glucose-methanol-choline oxidoreductase N-terminal domain-containing protein</fullName>
    </recommendedName>
</protein>
<dbReference type="GO" id="GO:0050660">
    <property type="term" value="F:flavin adenine dinucleotide binding"/>
    <property type="evidence" value="ECO:0007669"/>
    <property type="project" value="InterPro"/>
</dbReference>
<dbReference type="PANTHER" id="PTHR11552:SF147">
    <property type="entry name" value="CHOLINE DEHYDROGENASE, MITOCHONDRIAL"/>
    <property type="match status" value="1"/>
</dbReference>
<dbReference type="Proteomes" id="UP000728032">
    <property type="component" value="Unassembled WGS sequence"/>
</dbReference>
<dbReference type="InterPro" id="IPR012132">
    <property type="entry name" value="GMC_OxRdtase"/>
</dbReference>
<dbReference type="Gene3D" id="3.50.50.60">
    <property type="entry name" value="FAD/NAD(P)-binding domain"/>
    <property type="match status" value="1"/>
</dbReference>
<dbReference type="PANTHER" id="PTHR11552">
    <property type="entry name" value="GLUCOSE-METHANOL-CHOLINE GMC OXIDOREDUCTASE"/>
    <property type="match status" value="1"/>
</dbReference>
<sequence length="100" mass="11129">MFQIYDQIITISQSIVTSLLRSTSSIPYVPLIPAVVLIIIETQFQHFFYVSRHQWLNEYDYIVIGAGSAGAVMAARLSEDPSISVLLLEAGMAENILSDH</sequence>
<keyword evidence="3" id="KW-1185">Reference proteome</keyword>
<comment type="similarity">
    <text evidence="1">Belongs to the GMC oxidoreductase family.</text>
</comment>
<name>A0A7R9QTN3_9ACAR</name>
<organism evidence="2">
    <name type="scientific">Oppiella nova</name>
    <dbReference type="NCBI Taxonomy" id="334625"/>
    <lineage>
        <taxon>Eukaryota</taxon>
        <taxon>Metazoa</taxon>
        <taxon>Ecdysozoa</taxon>
        <taxon>Arthropoda</taxon>
        <taxon>Chelicerata</taxon>
        <taxon>Arachnida</taxon>
        <taxon>Acari</taxon>
        <taxon>Acariformes</taxon>
        <taxon>Sarcoptiformes</taxon>
        <taxon>Oribatida</taxon>
        <taxon>Brachypylina</taxon>
        <taxon>Oppioidea</taxon>
        <taxon>Oppiidae</taxon>
        <taxon>Oppiella</taxon>
    </lineage>
</organism>
<dbReference type="GO" id="GO:0016491">
    <property type="term" value="F:oxidoreductase activity"/>
    <property type="evidence" value="ECO:0007669"/>
    <property type="project" value="TreeGrafter"/>
</dbReference>